<name>A0ABR3FE34_9AGAR</name>
<proteinExistence type="predicted"/>
<keyword evidence="2" id="KW-1185">Reference proteome</keyword>
<dbReference type="PANTHER" id="PTHR35517">
    <property type="entry name" value="PROTEIN ARGININE N-METHYLTRANSFERASE SFM1"/>
    <property type="match status" value="1"/>
</dbReference>
<evidence type="ECO:0000313" key="2">
    <source>
        <dbReference type="Proteomes" id="UP001465976"/>
    </source>
</evidence>
<dbReference type="Proteomes" id="UP001465976">
    <property type="component" value="Unassembled WGS sequence"/>
</dbReference>
<dbReference type="PANTHER" id="PTHR35517:SF1">
    <property type="entry name" value="PROTEIN ARGININE N-METHYLTRANSFERASE SFM1"/>
    <property type="match status" value="1"/>
</dbReference>
<organism evidence="1 2">
    <name type="scientific">Marasmius crinis-equi</name>
    <dbReference type="NCBI Taxonomy" id="585013"/>
    <lineage>
        <taxon>Eukaryota</taxon>
        <taxon>Fungi</taxon>
        <taxon>Dikarya</taxon>
        <taxon>Basidiomycota</taxon>
        <taxon>Agaricomycotina</taxon>
        <taxon>Agaricomycetes</taxon>
        <taxon>Agaricomycetidae</taxon>
        <taxon>Agaricales</taxon>
        <taxon>Marasmiineae</taxon>
        <taxon>Marasmiaceae</taxon>
        <taxon>Marasmius</taxon>
    </lineage>
</organism>
<dbReference type="InterPro" id="IPR007364">
    <property type="entry name" value="SFM1-like"/>
</dbReference>
<evidence type="ECO:0000313" key="1">
    <source>
        <dbReference type="EMBL" id="KAL0573418.1"/>
    </source>
</evidence>
<dbReference type="Pfam" id="PF04252">
    <property type="entry name" value="SFM1-like"/>
    <property type="match status" value="1"/>
</dbReference>
<sequence length="177" mass="19839">MEDDDEDLKSVPPWVDLEYAHMRTLAGPESRVYFTNLSKASAQNLDNKFRSSPSSTENVAEVSCRTAGILDIIKEELGGSLDKVCLLDPKAEKELSPEDGDGRFEWFLFGNFPTISFNSKESVEMPFSSYLLPPTPKYVLTLLVGLGYMVEGPSREPLLPPGMRKLLHEDLNKSFDF</sequence>
<protein>
    <submittedName>
        <fullName evidence="1">Uncharacterized protein</fullName>
    </submittedName>
</protein>
<reference evidence="1 2" key="1">
    <citation type="submission" date="2024-02" db="EMBL/GenBank/DDBJ databases">
        <title>A draft genome for the cacao thread blight pathogen Marasmius crinis-equi.</title>
        <authorList>
            <person name="Cohen S.P."/>
            <person name="Baruah I.K."/>
            <person name="Amoako-Attah I."/>
            <person name="Bukari Y."/>
            <person name="Meinhardt L.W."/>
            <person name="Bailey B.A."/>
        </authorList>
    </citation>
    <scope>NUCLEOTIDE SEQUENCE [LARGE SCALE GENOMIC DNA]</scope>
    <source>
        <strain evidence="1 2">GH-76</strain>
    </source>
</reference>
<comment type="caution">
    <text evidence="1">The sequence shown here is derived from an EMBL/GenBank/DDBJ whole genome shotgun (WGS) entry which is preliminary data.</text>
</comment>
<accession>A0ABR3FE34</accession>
<gene>
    <name evidence="1" type="ORF">V5O48_008540</name>
</gene>
<dbReference type="EMBL" id="JBAHYK010000508">
    <property type="protein sequence ID" value="KAL0573418.1"/>
    <property type="molecule type" value="Genomic_DNA"/>
</dbReference>